<dbReference type="InterPro" id="IPR002502">
    <property type="entry name" value="Amidase_domain"/>
</dbReference>
<dbReference type="PANTHER" id="PTHR38107:SF3">
    <property type="entry name" value="LYSOZYME RRRD-RELATED"/>
    <property type="match status" value="1"/>
</dbReference>
<comment type="caution">
    <text evidence="10">The sequence shown here is derived from an EMBL/GenBank/DDBJ whole genome shotgun (WGS) entry which is preliminary data.</text>
</comment>
<dbReference type="SUPFAM" id="SSF53955">
    <property type="entry name" value="Lysozyme-like"/>
    <property type="match status" value="1"/>
</dbReference>
<dbReference type="SUPFAM" id="SSF47090">
    <property type="entry name" value="PGBD-like"/>
    <property type="match status" value="1"/>
</dbReference>
<dbReference type="CDD" id="cd00737">
    <property type="entry name" value="lyz_endolysin_autolysin"/>
    <property type="match status" value="1"/>
</dbReference>
<sequence>MSYQLTWMLDELQRAGLKVAEHPGWRDRGRAEMGTVRGVMVHHTGTAAPGNMPTLTMLAKGRADPPLRGPLANLGLGRDGTFYLVAAGRANHAGDGGFRNIVSGNASFIGIEAEHSGRPEDPWPAAQMEAYQRGVAALLGFLHAPADMCIAHKEWAPGRKVDPCFDMQVFREAVHGYLTGRTSPPPPVPTTDNQGRPTLRRGDEGPSVRLLQDALDIRADGIFGAKTEAALRSWQRGHQLDADGICGPKTWAVLTAPHPANPVVVAVPNGGHVLSATGVTLIHSFEGCARRQADGTFRAYPDPGSRDGRPWTIGWGSTGAGIDRDTVWSQRECDDHFNQRIQRYVSDVNRALNGAKTTQNQFDALVSFHYNTGKIADATLTRRHCSGQYDAAVGEFARWVRNDGKVMAGLVRRRQAEADLYATAGEGAGQ</sequence>
<name>A0A2W5P4F4_9SPHN</name>
<evidence type="ECO:0000256" key="3">
    <source>
        <dbReference type="ARBA" id="ARBA00022638"/>
    </source>
</evidence>
<dbReference type="InterPro" id="IPR051018">
    <property type="entry name" value="Bacteriophage_GH24"/>
</dbReference>
<evidence type="ECO:0000313" key="10">
    <source>
        <dbReference type="EMBL" id="PZQ59009.1"/>
    </source>
</evidence>
<dbReference type="InterPro" id="IPR002196">
    <property type="entry name" value="Glyco_hydro_24"/>
</dbReference>
<comment type="similarity">
    <text evidence="7">Belongs to the glycosyl hydrolase 24 family.</text>
</comment>
<keyword evidence="3 7" id="KW-0081">Bacteriolytic enzyme</keyword>
<keyword evidence="5" id="KW-1035">Host cytoplasm</keyword>
<dbReference type="Gene3D" id="1.10.101.10">
    <property type="entry name" value="PGBD-like superfamily/PGBD"/>
    <property type="match status" value="1"/>
</dbReference>
<dbReference type="PANTHER" id="PTHR38107">
    <property type="match status" value="1"/>
</dbReference>
<dbReference type="InterPro" id="IPR036505">
    <property type="entry name" value="Amidase/PGRP_sf"/>
</dbReference>
<keyword evidence="2 7" id="KW-0929">Antimicrobial</keyword>
<dbReference type="InterPro" id="IPR034690">
    <property type="entry name" value="Endolysin_T4_type"/>
</dbReference>
<evidence type="ECO:0000256" key="1">
    <source>
        <dbReference type="ARBA" id="ARBA00000632"/>
    </source>
</evidence>
<reference evidence="10 11" key="1">
    <citation type="submission" date="2017-08" db="EMBL/GenBank/DDBJ databases">
        <title>Infants hospitalized years apart are colonized by the same room-sourced microbial strains.</title>
        <authorList>
            <person name="Brooks B."/>
            <person name="Olm M.R."/>
            <person name="Firek B.A."/>
            <person name="Baker R."/>
            <person name="Thomas B.C."/>
            <person name="Morowitz M.J."/>
            <person name="Banfield J.F."/>
        </authorList>
    </citation>
    <scope>NUCLEOTIDE SEQUENCE [LARGE SCALE GENOMIC DNA]</scope>
    <source>
        <strain evidence="10">S2_005_001_R1_22</strain>
    </source>
</reference>
<proteinExistence type="inferred from homology"/>
<protein>
    <recommendedName>
        <fullName evidence="7">Lysozyme</fullName>
        <ecNumber evidence="7">3.2.1.17</ecNumber>
    </recommendedName>
</protein>
<dbReference type="EMBL" id="QFQI01000011">
    <property type="protein sequence ID" value="PZQ59009.1"/>
    <property type="molecule type" value="Genomic_DNA"/>
</dbReference>
<dbReference type="Gene3D" id="3.40.80.10">
    <property type="entry name" value="Peptidoglycan recognition protein-like"/>
    <property type="match status" value="1"/>
</dbReference>
<dbReference type="InterPro" id="IPR036366">
    <property type="entry name" value="PGBDSf"/>
</dbReference>
<dbReference type="AlphaFoldDB" id="A0A2W5P4F4"/>
<accession>A0A2W5P4F4</accession>
<keyword evidence="6 7" id="KW-0326">Glycosidase</keyword>
<evidence type="ECO:0000256" key="8">
    <source>
        <dbReference type="SAM" id="MobiDB-lite"/>
    </source>
</evidence>
<dbReference type="SUPFAM" id="SSF55846">
    <property type="entry name" value="N-acetylmuramoyl-L-alanine amidase-like"/>
    <property type="match status" value="1"/>
</dbReference>
<organism evidence="10 11">
    <name type="scientific">Sphingomonas taxi</name>
    <dbReference type="NCBI Taxonomy" id="1549858"/>
    <lineage>
        <taxon>Bacteria</taxon>
        <taxon>Pseudomonadati</taxon>
        <taxon>Pseudomonadota</taxon>
        <taxon>Alphaproteobacteria</taxon>
        <taxon>Sphingomonadales</taxon>
        <taxon>Sphingomonadaceae</taxon>
        <taxon>Sphingomonas</taxon>
    </lineage>
</organism>
<dbReference type="Pfam" id="PF00959">
    <property type="entry name" value="Phage_lysozyme"/>
    <property type="match status" value="1"/>
</dbReference>
<dbReference type="InterPro" id="IPR023346">
    <property type="entry name" value="Lysozyme-like_dom_sf"/>
</dbReference>
<dbReference type="InterPro" id="IPR023347">
    <property type="entry name" value="Lysozyme_dom_sf"/>
</dbReference>
<evidence type="ECO:0000256" key="2">
    <source>
        <dbReference type="ARBA" id="ARBA00022529"/>
    </source>
</evidence>
<dbReference type="GO" id="GO:0008745">
    <property type="term" value="F:N-acetylmuramoyl-L-alanine amidase activity"/>
    <property type="evidence" value="ECO:0007669"/>
    <property type="project" value="InterPro"/>
</dbReference>
<dbReference type="InterPro" id="IPR033907">
    <property type="entry name" value="Endolysin_autolysin"/>
</dbReference>
<dbReference type="Pfam" id="PF01471">
    <property type="entry name" value="PG_binding_1"/>
    <property type="match status" value="1"/>
</dbReference>
<gene>
    <name evidence="10" type="ORF">DI544_12560</name>
</gene>
<dbReference type="GO" id="GO:0031640">
    <property type="term" value="P:killing of cells of another organism"/>
    <property type="evidence" value="ECO:0007669"/>
    <property type="project" value="UniProtKB-KW"/>
</dbReference>
<evidence type="ECO:0000313" key="11">
    <source>
        <dbReference type="Proteomes" id="UP000249229"/>
    </source>
</evidence>
<dbReference type="SMART" id="SM00644">
    <property type="entry name" value="Ami_2"/>
    <property type="match status" value="1"/>
</dbReference>
<dbReference type="Gene3D" id="1.10.530.40">
    <property type="match status" value="1"/>
</dbReference>
<evidence type="ECO:0000256" key="4">
    <source>
        <dbReference type="ARBA" id="ARBA00022801"/>
    </source>
</evidence>
<dbReference type="GO" id="GO:0016998">
    <property type="term" value="P:cell wall macromolecule catabolic process"/>
    <property type="evidence" value="ECO:0007669"/>
    <property type="project" value="InterPro"/>
</dbReference>
<dbReference type="Proteomes" id="UP000249229">
    <property type="component" value="Unassembled WGS sequence"/>
</dbReference>
<evidence type="ECO:0000259" key="9">
    <source>
        <dbReference type="SMART" id="SM00644"/>
    </source>
</evidence>
<dbReference type="GO" id="GO:0042742">
    <property type="term" value="P:defense response to bacterium"/>
    <property type="evidence" value="ECO:0007669"/>
    <property type="project" value="UniProtKB-KW"/>
</dbReference>
<dbReference type="GO" id="GO:0009253">
    <property type="term" value="P:peptidoglycan catabolic process"/>
    <property type="evidence" value="ECO:0007669"/>
    <property type="project" value="InterPro"/>
</dbReference>
<dbReference type="EC" id="3.2.1.17" evidence="7"/>
<dbReference type="InterPro" id="IPR036365">
    <property type="entry name" value="PGBD-like_sf"/>
</dbReference>
<comment type="catalytic activity">
    <reaction evidence="1 7">
        <text>Hydrolysis of (1-&gt;4)-beta-linkages between N-acetylmuramic acid and N-acetyl-D-glucosamine residues in a peptidoglycan and between N-acetyl-D-glucosamine residues in chitodextrins.</text>
        <dbReference type="EC" id="3.2.1.17"/>
    </reaction>
</comment>
<evidence type="ECO:0000256" key="5">
    <source>
        <dbReference type="ARBA" id="ARBA00023200"/>
    </source>
</evidence>
<dbReference type="HAMAP" id="MF_04110">
    <property type="entry name" value="ENDOLYSIN_T4"/>
    <property type="match status" value="1"/>
</dbReference>
<dbReference type="Pfam" id="PF01510">
    <property type="entry name" value="Amidase_2"/>
    <property type="match status" value="1"/>
</dbReference>
<evidence type="ECO:0000256" key="6">
    <source>
        <dbReference type="ARBA" id="ARBA00023295"/>
    </source>
</evidence>
<dbReference type="GO" id="GO:0003796">
    <property type="term" value="F:lysozyme activity"/>
    <property type="evidence" value="ECO:0007669"/>
    <property type="project" value="UniProtKB-EC"/>
</dbReference>
<evidence type="ECO:0000256" key="7">
    <source>
        <dbReference type="RuleBase" id="RU003788"/>
    </source>
</evidence>
<feature type="domain" description="N-acetylmuramoyl-L-alanine amidase" evidence="9">
    <location>
        <begin position="25"/>
        <end position="164"/>
    </location>
</feature>
<keyword evidence="4 7" id="KW-0378">Hydrolase</keyword>
<feature type="region of interest" description="Disordered" evidence="8">
    <location>
        <begin position="178"/>
        <end position="206"/>
    </location>
</feature>
<dbReference type="InterPro" id="IPR002477">
    <property type="entry name" value="Peptidoglycan-bd-like"/>
</dbReference>